<protein>
    <submittedName>
        <fullName evidence="1">Uncharacterized protein</fullName>
    </submittedName>
</protein>
<gene>
    <name evidence="1" type="ORF">DERF_014986</name>
</gene>
<accession>A0A922KVG6</accession>
<reference evidence="1" key="1">
    <citation type="submission" date="2013-05" db="EMBL/GenBank/DDBJ databases">
        <authorList>
            <person name="Yim A.K.Y."/>
            <person name="Chan T.F."/>
            <person name="Ji K.M."/>
            <person name="Liu X.Y."/>
            <person name="Zhou J.W."/>
            <person name="Li R.Q."/>
            <person name="Yang K.Y."/>
            <person name="Li J."/>
            <person name="Li M."/>
            <person name="Law P.T.W."/>
            <person name="Wu Y.L."/>
            <person name="Cai Z.L."/>
            <person name="Qin H."/>
            <person name="Bao Y."/>
            <person name="Leung R.K.K."/>
            <person name="Ng P.K.S."/>
            <person name="Zou J."/>
            <person name="Zhong X.J."/>
            <person name="Ran P.X."/>
            <person name="Zhong N.S."/>
            <person name="Liu Z.G."/>
            <person name="Tsui S.K.W."/>
        </authorList>
    </citation>
    <scope>NUCLEOTIDE SEQUENCE</scope>
    <source>
        <strain evidence="1">Derf</strain>
        <tissue evidence="1">Whole organism</tissue>
    </source>
</reference>
<dbReference type="AlphaFoldDB" id="A0A922KVG6"/>
<evidence type="ECO:0000313" key="1">
    <source>
        <dbReference type="EMBL" id="KAH9494291.1"/>
    </source>
</evidence>
<keyword evidence="2" id="KW-1185">Reference proteome</keyword>
<comment type="caution">
    <text evidence="1">The sequence shown here is derived from an EMBL/GenBank/DDBJ whole genome shotgun (WGS) entry which is preliminary data.</text>
</comment>
<sequence length="71" mass="8396">MEKKHINHSSIYIMDNGNNDPDFFCFYVILHNHEKFLLDLQIIIIIIIGMKSCFRSKSDQVKCHLEIITND</sequence>
<dbReference type="Proteomes" id="UP000790347">
    <property type="component" value="Unassembled WGS sequence"/>
</dbReference>
<name>A0A922KVG6_DERFA</name>
<evidence type="ECO:0000313" key="2">
    <source>
        <dbReference type="Proteomes" id="UP000790347"/>
    </source>
</evidence>
<organism evidence="1 2">
    <name type="scientific">Dermatophagoides farinae</name>
    <name type="common">American house dust mite</name>
    <dbReference type="NCBI Taxonomy" id="6954"/>
    <lineage>
        <taxon>Eukaryota</taxon>
        <taxon>Metazoa</taxon>
        <taxon>Ecdysozoa</taxon>
        <taxon>Arthropoda</taxon>
        <taxon>Chelicerata</taxon>
        <taxon>Arachnida</taxon>
        <taxon>Acari</taxon>
        <taxon>Acariformes</taxon>
        <taxon>Sarcoptiformes</taxon>
        <taxon>Astigmata</taxon>
        <taxon>Psoroptidia</taxon>
        <taxon>Analgoidea</taxon>
        <taxon>Pyroglyphidae</taxon>
        <taxon>Dermatophagoidinae</taxon>
        <taxon>Dermatophagoides</taxon>
    </lineage>
</organism>
<proteinExistence type="predicted"/>
<dbReference type="EMBL" id="ASGP02000008">
    <property type="protein sequence ID" value="KAH9494291.1"/>
    <property type="molecule type" value="Genomic_DNA"/>
</dbReference>
<reference evidence="1" key="2">
    <citation type="journal article" date="2022" name="Res Sq">
        <title>Comparative Genomics Reveals Insights into the Divergent Evolution of Astigmatic Mites and Household Pest Adaptations.</title>
        <authorList>
            <person name="Xiong Q."/>
            <person name="Wan A.T.-Y."/>
            <person name="Liu X.-Y."/>
            <person name="Fung C.S.-H."/>
            <person name="Xiao X."/>
            <person name="Malainual N."/>
            <person name="Hou J."/>
            <person name="Wang L."/>
            <person name="Wang M."/>
            <person name="Yang K."/>
            <person name="Cui Y."/>
            <person name="Leung E."/>
            <person name="Nong W."/>
            <person name="Shin S.-K."/>
            <person name="Au S."/>
            <person name="Jeong K.Y."/>
            <person name="Chew F.T."/>
            <person name="Hui J."/>
            <person name="Leung T.F."/>
            <person name="Tungtrongchitr A."/>
            <person name="Zhong N."/>
            <person name="Liu Z."/>
            <person name="Tsui S."/>
        </authorList>
    </citation>
    <scope>NUCLEOTIDE SEQUENCE</scope>
    <source>
        <strain evidence="1">Derf</strain>
        <tissue evidence="1">Whole organism</tissue>
    </source>
</reference>